<evidence type="ECO:0000259" key="1">
    <source>
        <dbReference type="Pfam" id="PF00293"/>
    </source>
</evidence>
<dbReference type="InterPro" id="IPR015797">
    <property type="entry name" value="NUDIX_hydrolase-like_dom_sf"/>
</dbReference>
<dbReference type="PANTHER" id="PTHR43736:SF4">
    <property type="entry name" value="SLR1690 PROTEIN"/>
    <property type="match status" value="1"/>
</dbReference>
<feature type="domain" description="NrtR DNA-binding winged helix" evidence="2">
    <location>
        <begin position="186"/>
        <end position="242"/>
    </location>
</feature>
<dbReference type="EMBL" id="MWWY01000006">
    <property type="protein sequence ID" value="OZG66191.1"/>
    <property type="molecule type" value="Genomic_DNA"/>
</dbReference>
<protein>
    <submittedName>
        <fullName evidence="3">Phosphohydrolase</fullName>
    </submittedName>
</protein>
<dbReference type="PANTHER" id="PTHR43736">
    <property type="entry name" value="ADP-RIBOSE PYROPHOSPHATASE"/>
    <property type="match status" value="1"/>
</dbReference>
<accession>A0A261G433</accession>
<evidence type="ECO:0000259" key="2">
    <source>
        <dbReference type="Pfam" id="PF21906"/>
    </source>
</evidence>
<dbReference type="Proteomes" id="UP000216074">
    <property type="component" value="Unassembled WGS sequence"/>
</dbReference>
<name>A0A261G433_9BIFI</name>
<dbReference type="InterPro" id="IPR054105">
    <property type="entry name" value="WHD_NrtR"/>
</dbReference>
<dbReference type="InterPro" id="IPR036388">
    <property type="entry name" value="WH-like_DNA-bd_sf"/>
</dbReference>
<dbReference type="CDD" id="cd18873">
    <property type="entry name" value="NUDIX_NadM_like"/>
    <property type="match status" value="1"/>
</dbReference>
<dbReference type="Gene3D" id="1.10.10.10">
    <property type="entry name" value="Winged helix-like DNA-binding domain superfamily/Winged helix DNA-binding domain"/>
    <property type="match status" value="1"/>
</dbReference>
<dbReference type="Gene3D" id="3.90.79.10">
    <property type="entry name" value="Nucleoside Triphosphate Pyrophosphohydrolase"/>
    <property type="match status" value="1"/>
</dbReference>
<evidence type="ECO:0000313" key="4">
    <source>
        <dbReference type="Proteomes" id="UP000216074"/>
    </source>
</evidence>
<reference evidence="3 4" key="1">
    <citation type="journal article" date="2017" name="BMC Genomics">
        <title>Comparative genomic and phylogenomic analyses of the Bifidobacteriaceae family.</title>
        <authorList>
            <person name="Lugli G.A."/>
            <person name="Milani C."/>
            <person name="Turroni F."/>
            <person name="Duranti S."/>
            <person name="Mancabelli L."/>
            <person name="Mangifesta M."/>
            <person name="Ferrario C."/>
            <person name="Modesto M."/>
            <person name="Mattarelli P."/>
            <person name="Jiri K."/>
            <person name="van Sinderen D."/>
            <person name="Ventura M."/>
        </authorList>
    </citation>
    <scope>NUCLEOTIDE SEQUENCE [LARGE SCALE GENOMIC DNA]</scope>
    <source>
        <strain evidence="3 4">DSM 100202</strain>
    </source>
</reference>
<gene>
    <name evidence="3" type="ORF">BHAP_0359</name>
</gene>
<dbReference type="Pfam" id="PF00293">
    <property type="entry name" value="NUDIX"/>
    <property type="match status" value="1"/>
</dbReference>
<dbReference type="InterPro" id="IPR036390">
    <property type="entry name" value="WH_DNA-bd_sf"/>
</dbReference>
<dbReference type="InterPro" id="IPR000086">
    <property type="entry name" value="NUDIX_hydrolase_dom"/>
</dbReference>
<dbReference type="AlphaFoldDB" id="A0A261G433"/>
<dbReference type="Pfam" id="PF21906">
    <property type="entry name" value="WHD_NrtR"/>
    <property type="match status" value="1"/>
</dbReference>
<sequence>MGYGNVSERRRQPPQVGVSVVILALGPSSVAPIEPHVNDNEETGADTENITAEPHGRLWMPLVRRIREPYLGMWALPGGELRADRSLEQCAYEALESTTDLHPRYLEQLHTFGGPSRSRGGLPMVSIVYWALVGQAETRDFAEADNVKWFPENALPSLAFDHRTIIDHALRRLRERIEYPDLTTRLVGPEFTLRQLHDVAEAVTGAPVDLANFRRRMLASGQLEETGQKVRIGRQRPATVYRYVPDADSHSDATADAVTDSTAALLRSAVAHDSDDSLDAVLGPLTTD</sequence>
<comment type="caution">
    <text evidence="3">The sequence shown here is derived from an EMBL/GenBank/DDBJ whole genome shotgun (WGS) entry which is preliminary data.</text>
</comment>
<dbReference type="SUPFAM" id="SSF55811">
    <property type="entry name" value="Nudix"/>
    <property type="match status" value="1"/>
</dbReference>
<evidence type="ECO:0000313" key="3">
    <source>
        <dbReference type="EMBL" id="OZG66191.1"/>
    </source>
</evidence>
<dbReference type="GO" id="GO:0016787">
    <property type="term" value="F:hydrolase activity"/>
    <property type="evidence" value="ECO:0007669"/>
    <property type="project" value="UniProtKB-KW"/>
</dbReference>
<dbReference type="RefSeq" id="WP_094729062.1">
    <property type="nucleotide sequence ID" value="NZ_MWWY01000006.1"/>
</dbReference>
<feature type="domain" description="Nudix hydrolase" evidence="1">
    <location>
        <begin position="56"/>
        <end position="167"/>
    </location>
</feature>
<dbReference type="OrthoDB" id="9786141at2"/>
<keyword evidence="4" id="KW-1185">Reference proteome</keyword>
<proteinExistence type="predicted"/>
<dbReference type="SUPFAM" id="SSF46785">
    <property type="entry name" value="Winged helix' DNA-binding domain"/>
    <property type="match status" value="1"/>
</dbReference>
<keyword evidence="3" id="KW-0378">Hydrolase</keyword>
<organism evidence="3 4">
    <name type="scientific">Bifidobacterium hapali</name>
    <dbReference type="NCBI Taxonomy" id="1630172"/>
    <lineage>
        <taxon>Bacteria</taxon>
        <taxon>Bacillati</taxon>
        <taxon>Actinomycetota</taxon>
        <taxon>Actinomycetes</taxon>
        <taxon>Bifidobacteriales</taxon>
        <taxon>Bifidobacteriaceae</taxon>
        <taxon>Bifidobacterium</taxon>
    </lineage>
</organism>